<dbReference type="RefSeq" id="WP_153450814.1">
    <property type="nucleotide sequence ID" value="NZ_WEGJ01000003.1"/>
</dbReference>
<evidence type="ECO:0000313" key="3">
    <source>
        <dbReference type="EMBL" id="MQY11590.1"/>
    </source>
</evidence>
<dbReference type="PRINTS" id="PR01543">
    <property type="entry name" value="ANATRNSFRASE"/>
</dbReference>
<comment type="caution">
    <text evidence="3">The sequence shown here is derived from an EMBL/GenBank/DDBJ whole genome shotgun (WGS) entry which is preliminary data.</text>
</comment>
<name>A0A7K0CDS0_9ACTN</name>
<keyword evidence="3" id="KW-0808">Transferase</keyword>
<dbReference type="PANTHER" id="PTHR11786">
    <property type="entry name" value="N-HYDROXYARYLAMINE O-ACETYLTRANSFERASE"/>
    <property type="match status" value="1"/>
</dbReference>
<dbReference type="SUPFAM" id="SSF54001">
    <property type="entry name" value="Cysteine proteinases"/>
    <property type="match status" value="1"/>
</dbReference>
<dbReference type="PANTHER" id="PTHR11786:SF0">
    <property type="entry name" value="ARYLAMINE N-ACETYLTRANSFERASE 4-RELATED"/>
    <property type="match status" value="1"/>
</dbReference>
<dbReference type="EC" id="2.3.1.118" evidence="3"/>
<dbReference type="Gene3D" id="2.40.128.150">
    <property type="entry name" value="Cysteine proteinases"/>
    <property type="match status" value="1"/>
</dbReference>
<comment type="similarity">
    <text evidence="1 2">Belongs to the arylamine N-acetyltransferase family.</text>
</comment>
<keyword evidence="3" id="KW-0012">Acyltransferase</keyword>
<dbReference type="OrthoDB" id="7181050at2"/>
<dbReference type="AlphaFoldDB" id="A0A7K0CDS0"/>
<keyword evidence="4" id="KW-1185">Reference proteome</keyword>
<dbReference type="EMBL" id="WEGJ01000003">
    <property type="protein sequence ID" value="MQY11590.1"/>
    <property type="molecule type" value="Genomic_DNA"/>
</dbReference>
<dbReference type="Pfam" id="PF00797">
    <property type="entry name" value="Acetyltransf_2"/>
    <property type="match status" value="1"/>
</dbReference>
<protein>
    <submittedName>
        <fullName evidence="3">N-hydroxyarylamine O-acetyltransferase</fullName>
        <ecNumber evidence="3">2.3.1.118</ecNumber>
    </submittedName>
</protein>
<reference evidence="3 4" key="1">
    <citation type="submission" date="2019-10" db="EMBL/GenBank/DDBJ databases">
        <title>Streptomyces smaragdinus sp. nov. and Streptomyces fabii sp. nov., isolated from the gut of fungus growing-termite Macrotermes natalensis.</title>
        <authorList>
            <person name="Schwitalla J."/>
            <person name="Benndorf R."/>
            <person name="Martin K."/>
            <person name="De Beer W."/>
            <person name="Kaster A.-K."/>
            <person name="Vollmers J."/>
            <person name="Poulsen M."/>
            <person name="Beemelmanns C."/>
        </authorList>
    </citation>
    <scope>NUCLEOTIDE SEQUENCE [LARGE SCALE GENOMIC DNA]</scope>
    <source>
        <strain evidence="3 4">RB5</strain>
    </source>
</reference>
<dbReference type="Gene3D" id="3.30.2140.10">
    <property type="entry name" value="Arylamine N-acetyltransferase"/>
    <property type="match status" value="1"/>
</dbReference>
<dbReference type="Proteomes" id="UP000466345">
    <property type="component" value="Unassembled WGS sequence"/>
</dbReference>
<evidence type="ECO:0000256" key="2">
    <source>
        <dbReference type="RuleBase" id="RU003452"/>
    </source>
</evidence>
<dbReference type="InterPro" id="IPR001447">
    <property type="entry name" value="Arylamine_N-AcTrfase"/>
</dbReference>
<dbReference type="GO" id="GO:0046990">
    <property type="term" value="F:N-hydroxyarylamine O-acetyltransferase activity"/>
    <property type="evidence" value="ECO:0007669"/>
    <property type="project" value="UniProtKB-EC"/>
</dbReference>
<sequence>MTAFTEEQVEAYLERIGAGRPREATGEALRELQVRHLVAVPFENLAIHLGEDIVLTEQALFEKIVGRRRGGFCYELNGAFAALLDTLGFQVELLSARVFLPGPHQKLGPPYDHMALRVRAADGSGPWLADVGFGKHAHHPLRYDERGDQRDPGGVFRITEASEGGDLDVLEGGAPVFRLEQRPRALGDFEATCWWQRTAPTSHFRTFLTCSRLTGDGGRITLSGDRLIDTPAQGERTESRLTEGELPGAYRDHFGIVLDRIPPIPASRPE</sequence>
<proteinExistence type="inferred from homology"/>
<organism evidence="3 4">
    <name type="scientific">Streptomyces smaragdinus</name>
    <dbReference type="NCBI Taxonomy" id="2585196"/>
    <lineage>
        <taxon>Bacteria</taxon>
        <taxon>Bacillati</taxon>
        <taxon>Actinomycetota</taxon>
        <taxon>Actinomycetes</taxon>
        <taxon>Kitasatosporales</taxon>
        <taxon>Streptomycetaceae</taxon>
        <taxon>Streptomyces</taxon>
    </lineage>
</organism>
<accession>A0A7K0CDS0</accession>
<evidence type="ECO:0000256" key="1">
    <source>
        <dbReference type="ARBA" id="ARBA00006547"/>
    </source>
</evidence>
<dbReference type="InterPro" id="IPR038765">
    <property type="entry name" value="Papain-like_cys_pep_sf"/>
</dbReference>
<gene>
    <name evidence="3" type="primary">nhoA</name>
    <name evidence="3" type="ORF">SRB5_17090</name>
</gene>
<evidence type="ECO:0000313" key="4">
    <source>
        <dbReference type="Proteomes" id="UP000466345"/>
    </source>
</evidence>